<reference evidence="4 5" key="1">
    <citation type="submission" date="2024-01" db="EMBL/GenBank/DDBJ databases">
        <title>The genomes of 5 underutilized Papilionoideae crops provide insights into root nodulation and disease resistanc.</title>
        <authorList>
            <person name="Yuan L."/>
        </authorList>
    </citation>
    <scope>NUCLEOTIDE SEQUENCE [LARGE SCALE GENOMIC DNA]</scope>
    <source>
        <strain evidence="4">ZHUSHIDOU_FW_LH</strain>
        <tissue evidence="4">Leaf</tissue>
    </source>
</reference>
<sequence>MYGFVRTFFDSDKKATECLISMSNLLGRKKRVMQGLKLLHEEGMSKSNISLLFRMRAYVLHTNGLKEAFDEVKELGFDPSKVSFVVALVAKVSLSKTKWNAKVDAFKRWGWSEEAIDAAFRRYPFCMMTSIDKINLIMSFWVNQLGWNSLDLVIYPFVFGFSLEKRIIPRAFVIQYLLAKGLLKKHASLYTPFAISEKLFLEKYVKNFEEERSQLLKLYQGGKKKN</sequence>
<evidence type="ECO:0000256" key="2">
    <source>
        <dbReference type="ARBA" id="ARBA00022472"/>
    </source>
</evidence>
<keyword evidence="3" id="KW-0809">Transit peptide</keyword>
<dbReference type="InterPro" id="IPR003690">
    <property type="entry name" value="MTERF"/>
</dbReference>
<gene>
    <name evidence="4" type="ORF">RIF29_10580</name>
</gene>
<accession>A0AAN9FSU4</accession>
<keyword evidence="2" id="KW-0806">Transcription termination</keyword>
<evidence type="ECO:0000313" key="4">
    <source>
        <dbReference type="EMBL" id="KAK7282065.1"/>
    </source>
</evidence>
<proteinExistence type="inferred from homology"/>
<evidence type="ECO:0000256" key="1">
    <source>
        <dbReference type="ARBA" id="ARBA00007692"/>
    </source>
</evidence>
<comment type="similarity">
    <text evidence="1">Belongs to the mTERF family.</text>
</comment>
<dbReference type="PANTHER" id="PTHR13068:SF166">
    <property type="entry name" value="TRANSCRIPTION TERMINATION FACTOR MTERF15, MITOCHONDRIAL-LIKE"/>
    <property type="match status" value="1"/>
</dbReference>
<dbReference type="GO" id="GO:0006353">
    <property type="term" value="P:DNA-templated transcription termination"/>
    <property type="evidence" value="ECO:0007669"/>
    <property type="project" value="UniProtKB-KW"/>
</dbReference>
<keyword evidence="2" id="KW-0804">Transcription</keyword>
<evidence type="ECO:0000256" key="3">
    <source>
        <dbReference type="ARBA" id="ARBA00022946"/>
    </source>
</evidence>
<dbReference type="Proteomes" id="UP001372338">
    <property type="component" value="Unassembled WGS sequence"/>
</dbReference>
<dbReference type="Pfam" id="PF02536">
    <property type="entry name" value="mTERF"/>
    <property type="match status" value="1"/>
</dbReference>
<name>A0AAN9FSU4_CROPI</name>
<dbReference type="SMART" id="SM00733">
    <property type="entry name" value="Mterf"/>
    <property type="match status" value="3"/>
</dbReference>
<dbReference type="PANTHER" id="PTHR13068">
    <property type="entry name" value="CGI-12 PROTEIN-RELATED"/>
    <property type="match status" value="1"/>
</dbReference>
<dbReference type="AlphaFoldDB" id="A0AAN9FSU4"/>
<dbReference type="GO" id="GO:0003676">
    <property type="term" value="F:nucleic acid binding"/>
    <property type="evidence" value="ECO:0007669"/>
    <property type="project" value="InterPro"/>
</dbReference>
<keyword evidence="2" id="KW-0805">Transcription regulation</keyword>
<dbReference type="EMBL" id="JAYWIO010000002">
    <property type="protein sequence ID" value="KAK7282065.1"/>
    <property type="molecule type" value="Genomic_DNA"/>
</dbReference>
<organism evidence="4 5">
    <name type="scientific">Crotalaria pallida</name>
    <name type="common">Smooth rattlebox</name>
    <name type="synonym">Crotalaria striata</name>
    <dbReference type="NCBI Taxonomy" id="3830"/>
    <lineage>
        <taxon>Eukaryota</taxon>
        <taxon>Viridiplantae</taxon>
        <taxon>Streptophyta</taxon>
        <taxon>Embryophyta</taxon>
        <taxon>Tracheophyta</taxon>
        <taxon>Spermatophyta</taxon>
        <taxon>Magnoliopsida</taxon>
        <taxon>eudicotyledons</taxon>
        <taxon>Gunneridae</taxon>
        <taxon>Pentapetalae</taxon>
        <taxon>rosids</taxon>
        <taxon>fabids</taxon>
        <taxon>Fabales</taxon>
        <taxon>Fabaceae</taxon>
        <taxon>Papilionoideae</taxon>
        <taxon>50 kb inversion clade</taxon>
        <taxon>genistoids sensu lato</taxon>
        <taxon>core genistoids</taxon>
        <taxon>Crotalarieae</taxon>
        <taxon>Crotalaria</taxon>
    </lineage>
</organism>
<evidence type="ECO:0000313" key="5">
    <source>
        <dbReference type="Proteomes" id="UP001372338"/>
    </source>
</evidence>
<dbReference type="InterPro" id="IPR038538">
    <property type="entry name" value="MTERF_sf"/>
</dbReference>
<comment type="caution">
    <text evidence="4">The sequence shown here is derived from an EMBL/GenBank/DDBJ whole genome shotgun (WGS) entry which is preliminary data.</text>
</comment>
<protein>
    <submittedName>
        <fullName evidence="4">Uncharacterized protein</fullName>
    </submittedName>
</protein>
<keyword evidence="5" id="KW-1185">Reference proteome</keyword>
<dbReference type="FunFam" id="1.25.70.10:FF:000001">
    <property type="entry name" value="Mitochondrial transcription termination factor-like"/>
    <property type="match status" value="1"/>
</dbReference>
<dbReference type="Gene3D" id="1.25.70.10">
    <property type="entry name" value="Transcription termination factor 3, mitochondrial"/>
    <property type="match status" value="1"/>
</dbReference>